<dbReference type="SUPFAM" id="SSF53182">
    <property type="entry name" value="Pyrrolidone carboxyl peptidase (pyroglutamate aminopeptidase)"/>
    <property type="match status" value="1"/>
</dbReference>
<dbReference type="InterPro" id="IPR033694">
    <property type="entry name" value="PGPEP1_Cys_AS"/>
</dbReference>
<dbReference type="EC" id="3.4.19.3" evidence="9"/>
<dbReference type="InterPro" id="IPR000816">
    <property type="entry name" value="Peptidase_C15"/>
</dbReference>
<dbReference type="OrthoDB" id="9779738at2"/>
<reference evidence="11 12" key="1">
    <citation type="submission" date="2019-04" db="EMBL/GenBank/DDBJ databases">
        <title>Cohnella sp. nov., isolated from soil.</title>
        <authorList>
            <person name="Kim W."/>
        </authorList>
    </citation>
    <scope>NUCLEOTIDE SEQUENCE [LARGE SCALE GENOMIC DNA]</scope>
    <source>
        <strain evidence="11 12">CAU 1483</strain>
    </source>
</reference>
<dbReference type="InterPro" id="IPR033693">
    <property type="entry name" value="PGPEP1_Glu_AS"/>
</dbReference>
<feature type="active site" evidence="9">
    <location>
        <position position="80"/>
    </location>
</feature>
<comment type="subcellular location">
    <subcellularLocation>
        <location evidence="3">Cytoplasm</location>
    </subcellularLocation>
</comment>
<dbReference type="GO" id="GO:0016920">
    <property type="term" value="F:pyroglutamyl-peptidase activity"/>
    <property type="evidence" value="ECO:0007669"/>
    <property type="project" value="UniProtKB-EC"/>
</dbReference>
<keyword evidence="7 11" id="KW-0378">Hydrolase</keyword>
<evidence type="ECO:0000256" key="4">
    <source>
        <dbReference type="ARBA" id="ARBA00006641"/>
    </source>
</evidence>
<evidence type="ECO:0000256" key="6">
    <source>
        <dbReference type="ARBA" id="ARBA00022670"/>
    </source>
</evidence>
<evidence type="ECO:0000313" key="12">
    <source>
        <dbReference type="Proteomes" id="UP000309673"/>
    </source>
</evidence>
<comment type="caution">
    <text evidence="11">The sequence shown here is derived from an EMBL/GenBank/DDBJ whole genome shotgun (WGS) entry which is preliminary data.</text>
</comment>
<proteinExistence type="inferred from homology"/>
<evidence type="ECO:0000256" key="1">
    <source>
        <dbReference type="ARBA" id="ARBA00001770"/>
    </source>
</evidence>
<accession>A0A4U0FAL4</accession>
<evidence type="ECO:0000256" key="3">
    <source>
        <dbReference type="ARBA" id="ARBA00004496"/>
    </source>
</evidence>
<protein>
    <recommendedName>
        <fullName evidence="9">Pyroglutamyl-peptidase I</fullName>
        <ecNumber evidence="9">3.4.19.3</ecNumber>
    </recommendedName>
</protein>
<dbReference type="GO" id="GO:0005829">
    <property type="term" value="C:cytosol"/>
    <property type="evidence" value="ECO:0007669"/>
    <property type="project" value="InterPro"/>
</dbReference>
<dbReference type="PIRSF" id="PIRSF015592">
    <property type="entry name" value="Prld-crbxl_pptds"/>
    <property type="match status" value="1"/>
</dbReference>
<dbReference type="PROSITE" id="PS01334">
    <property type="entry name" value="PYRASE_CYS"/>
    <property type="match status" value="1"/>
</dbReference>
<dbReference type="Pfam" id="PF01470">
    <property type="entry name" value="Peptidase_C15"/>
    <property type="match status" value="1"/>
</dbReference>
<dbReference type="GO" id="GO:0006508">
    <property type="term" value="P:proteolysis"/>
    <property type="evidence" value="ECO:0007669"/>
    <property type="project" value="UniProtKB-KW"/>
</dbReference>
<keyword evidence="12" id="KW-1185">Reference proteome</keyword>
<keyword evidence="8" id="KW-0788">Thiol protease</keyword>
<dbReference type="NCBIfam" id="NF009676">
    <property type="entry name" value="PRK13197.1"/>
    <property type="match status" value="1"/>
</dbReference>
<dbReference type="PRINTS" id="PR00706">
    <property type="entry name" value="PYROGLUPTASE"/>
</dbReference>
<dbReference type="Proteomes" id="UP000309673">
    <property type="component" value="Unassembled WGS sequence"/>
</dbReference>
<dbReference type="PANTHER" id="PTHR23402:SF1">
    <property type="entry name" value="PYROGLUTAMYL-PEPTIDASE I"/>
    <property type="match status" value="1"/>
</dbReference>
<keyword evidence="5" id="KW-0963">Cytoplasm</keyword>
<dbReference type="InterPro" id="IPR016125">
    <property type="entry name" value="Peptidase_C15-like"/>
</dbReference>
<comment type="similarity">
    <text evidence="4">Belongs to the peptidase C15 family.</text>
</comment>
<evidence type="ECO:0000256" key="2">
    <source>
        <dbReference type="ARBA" id="ARBA00002280"/>
    </source>
</evidence>
<comment type="catalytic activity">
    <reaction evidence="1 9">
        <text>Release of an N-terminal pyroglutamyl group from a polypeptide, the second amino acid generally not being Pro.</text>
        <dbReference type="EC" id="3.4.19.3"/>
    </reaction>
</comment>
<dbReference type="EMBL" id="SUPK01000005">
    <property type="protein sequence ID" value="TJY41785.1"/>
    <property type="molecule type" value="Genomic_DNA"/>
</dbReference>
<evidence type="ECO:0000256" key="8">
    <source>
        <dbReference type="ARBA" id="ARBA00022807"/>
    </source>
</evidence>
<name>A0A4U0FAL4_9BACL</name>
<keyword evidence="6" id="KW-0645">Protease</keyword>
<feature type="active site" evidence="10">
    <location>
        <position position="147"/>
    </location>
</feature>
<comment type="function">
    <text evidence="2">Removes 5-oxoproline from various penultimate amino acid residues except L-proline.</text>
</comment>
<dbReference type="CDD" id="cd00501">
    <property type="entry name" value="Peptidase_C15"/>
    <property type="match status" value="1"/>
</dbReference>
<evidence type="ECO:0000256" key="9">
    <source>
        <dbReference type="PROSITE-ProRule" id="PRU10076"/>
    </source>
</evidence>
<organism evidence="11 12">
    <name type="scientific">Cohnella pontilimi</name>
    <dbReference type="NCBI Taxonomy" id="2564100"/>
    <lineage>
        <taxon>Bacteria</taxon>
        <taxon>Bacillati</taxon>
        <taxon>Bacillota</taxon>
        <taxon>Bacilli</taxon>
        <taxon>Bacillales</taxon>
        <taxon>Paenibacillaceae</taxon>
        <taxon>Cohnella</taxon>
    </lineage>
</organism>
<dbReference type="InterPro" id="IPR036440">
    <property type="entry name" value="Peptidase_C15-like_sf"/>
</dbReference>
<dbReference type="Gene3D" id="3.40.630.20">
    <property type="entry name" value="Peptidase C15, pyroglutamyl peptidase I-like"/>
    <property type="match status" value="1"/>
</dbReference>
<evidence type="ECO:0000256" key="10">
    <source>
        <dbReference type="PROSITE-ProRule" id="PRU10077"/>
    </source>
</evidence>
<dbReference type="PANTHER" id="PTHR23402">
    <property type="entry name" value="PROTEASE FAMILY C15 PYROGLUTAMYL-PEPTIDASE I-RELATED"/>
    <property type="match status" value="1"/>
</dbReference>
<dbReference type="AlphaFoldDB" id="A0A4U0FAL4"/>
<evidence type="ECO:0000256" key="7">
    <source>
        <dbReference type="ARBA" id="ARBA00022801"/>
    </source>
</evidence>
<evidence type="ECO:0000313" key="11">
    <source>
        <dbReference type="EMBL" id="TJY41785.1"/>
    </source>
</evidence>
<evidence type="ECO:0000256" key="5">
    <source>
        <dbReference type="ARBA" id="ARBA00022490"/>
    </source>
</evidence>
<dbReference type="PROSITE" id="PS01333">
    <property type="entry name" value="PYRASE_GLU"/>
    <property type="match status" value="1"/>
</dbReference>
<gene>
    <name evidence="11" type="ORF">E5161_11305</name>
</gene>
<sequence>MMKILISGFEPFGGSTINPTEQLIRSIQRESIPGVEIRTVLLPVYFDDCVDLLVKEIENFGPDAVISCGLAGGRRDITPERIAVNLKDIAPDAPYPDNKGAKPQDMPINPDGPDGLMTKLPIRKMVNRLKEQGIPASISYTAGTFICNNTMYGILDYIRRKDVPVMAGFVHFPASAEMADEHPDWPTLPQETLLQGLRVIVQTTVDELQHMSKGTP</sequence>